<evidence type="ECO:0000313" key="7">
    <source>
        <dbReference type="Proteomes" id="UP000654075"/>
    </source>
</evidence>
<feature type="region of interest" description="Disordered" evidence="4">
    <location>
        <begin position="776"/>
        <end position="803"/>
    </location>
</feature>
<feature type="region of interest" description="Disordered" evidence="4">
    <location>
        <begin position="888"/>
        <end position="908"/>
    </location>
</feature>
<dbReference type="Pfam" id="PF00246">
    <property type="entry name" value="Peptidase_M14"/>
    <property type="match status" value="1"/>
</dbReference>
<dbReference type="GO" id="GO:0008270">
    <property type="term" value="F:zinc ion binding"/>
    <property type="evidence" value="ECO:0007669"/>
    <property type="project" value="InterPro"/>
</dbReference>
<dbReference type="Gene3D" id="2.60.40.3120">
    <property type="match status" value="1"/>
</dbReference>
<keyword evidence="7" id="KW-1185">Reference proteome</keyword>
<feature type="compositionally biased region" description="Basic and acidic residues" evidence="4">
    <location>
        <begin position="17"/>
        <end position="26"/>
    </location>
</feature>
<feature type="compositionally biased region" description="Basic and acidic residues" evidence="4">
    <location>
        <begin position="688"/>
        <end position="697"/>
    </location>
</feature>
<dbReference type="PANTHER" id="PTHR12756:SF11">
    <property type="entry name" value="CYTOSOLIC CARBOXYPEPTIDASE 1"/>
    <property type="match status" value="1"/>
</dbReference>
<feature type="region of interest" description="Disordered" evidence="4">
    <location>
        <begin position="596"/>
        <end position="619"/>
    </location>
</feature>
<dbReference type="GO" id="GO:0006508">
    <property type="term" value="P:proteolysis"/>
    <property type="evidence" value="ECO:0007669"/>
    <property type="project" value="InterPro"/>
</dbReference>
<feature type="region of interest" description="Disordered" evidence="4">
    <location>
        <begin position="1"/>
        <end position="76"/>
    </location>
</feature>
<dbReference type="Proteomes" id="UP000654075">
    <property type="component" value="Unassembled WGS sequence"/>
</dbReference>
<evidence type="ECO:0000256" key="1">
    <source>
        <dbReference type="ARBA" id="ARBA00001947"/>
    </source>
</evidence>
<evidence type="ECO:0000256" key="4">
    <source>
        <dbReference type="SAM" id="MobiDB-lite"/>
    </source>
</evidence>
<evidence type="ECO:0000256" key="3">
    <source>
        <dbReference type="PROSITE-ProRule" id="PRU01379"/>
    </source>
</evidence>
<dbReference type="EMBL" id="CAJNNV010015319">
    <property type="protein sequence ID" value="CAE8603348.1"/>
    <property type="molecule type" value="Genomic_DNA"/>
</dbReference>
<organism evidence="6 7">
    <name type="scientific">Polarella glacialis</name>
    <name type="common">Dinoflagellate</name>
    <dbReference type="NCBI Taxonomy" id="89957"/>
    <lineage>
        <taxon>Eukaryota</taxon>
        <taxon>Sar</taxon>
        <taxon>Alveolata</taxon>
        <taxon>Dinophyceae</taxon>
        <taxon>Suessiales</taxon>
        <taxon>Suessiaceae</taxon>
        <taxon>Polarella</taxon>
    </lineage>
</organism>
<feature type="domain" description="Peptidase M14" evidence="5">
    <location>
        <begin position="327"/>
        <end position="585"/>
    </location>
</feature>
<comment type="similarity">
    <text evidence="2 3">Belongs to the peptidase M14 family.</text>
</comment>
<sequence>MDGDQPPLPALARRAASRPEEQDRAELPPQQDEAYAAGDEKAKSDHASDGGLSDGGASSEEGDGMNYGRRNSDFASGNALGFIDRVSDGINNYLGALQGKGTGSCYAKHSGEEAKRWRDCLQGITEAAVAADRSRTQQDGSDDDSEDSQGNKKEKAKPAAIPLGRPEGPFDSKLLGPCAPPTDVVFEKPSTELFAGKSKLAFAASFESGNLSLARCDSATVYTLLLDFDVNTLGYTQWFYFGVQGGTKGVRVTFRLVNMAKSGSLFEKGMRPAVWSQKSGRGWERGGTSVRYVSNEPGRKKANSSSTLSFHYTFESDDDTVFFAYHWPYTYTYLQRFLGALADHPYAGNLFRRKVLCRTIGGLPCDMIEIGGDELSPTSRGQKVAVITARVHPGESNASWMMHGFLEFLLSPAPEACALRDAAKWIVVPMMNPDGVIQGNYRCGLAGLDLNRAFLTPHKKLHPTVWHLKEILQSRGVSTFIDLHGHSKKEGIFWYGGKANDDERNGHIQLIPRLCSMASDDFKWNRCSFNCTESKLTAARLVGFLQLNITHCYTVEASFSSSGGLLVENSEAENSEAVADSGVETQLGSTPVVAATSDEGQTESSDVAEVAEALSPPPEVELSTLDIHASLSEAVTAALLPTSRKPALSLGPAHGWNGRPSSAARVGGGRRQLIAEEKQYGKQYSKQDSLDDCHHSDSEEDLYGKNDPSSPAYSADLERFCVAKGIDDAEIKTDSMQEKGLKTPILEEPLSPQGMKQRPNLPASLEAAVKEVQEREETQDAVQRAVPEVERPAEAEDLGQQVAAGNDYSPSRLELAGVVIGRALCAAWQLELLQSSPAGLATVAAGLLEGSEAARWPHLHYDRITNEAARWELAKLISGRFAKKSEVDDAASAGSDSNPSGDGKPAAELARIHDRILRKLKRRKTKVLEAPAEVPEEVAYKIVVAFGKAMKIPLKKGERLPSKPANP</sequence>
<feature type="non-terminal residue" evidence="6">
    <location>
        <position position="1"/>
    </location>
</feature>
<feature type="region of interest" description="Disordered" evidence="4">
    <location>
        <begin position="128"/>
        <end position="163"/>
    </location>
</feature>
<protein>
    <recommendedName>
        <fullName evidence="5">Peptidase M14 domain-containing protein</fullName>
    </recommendedName>
</protein>
<gene>
    <name evidence="6" type="ORF">PGLA1383_LOCUS21559</name>
</gene>
<evidence type="ECO:0000313" key="6">
    <source>
        <dbReference type="EMBL" id="CAE8603348.1"/>
    </source>
</evidence>
<dbReference type="GO" id="GO:0004181">
    <property type="term" value="F:metallocarboxypeptidase activity"/>
    <property type="evidence" value="ECO:0007669"/>
    <property type="project" value="InterPro"/>
</dbReference>
<feature type="compositionally biased region" description="Basic and acidic residues" evidence="4">
    <location>
        <begin position="38"/>
        <end position="48"/>
    </location>
</feature>
<evidence type="ECO:0000256" key="2">
    <source>
        <dbReference type="ARBA" id="ARBA00005988"/>
    </source>
</evidence>
<evidence type="ECO:0000259" key="5">
    <source>
        <dbReference type="PROSITE" id="PS52035"/>
    </source>
</evidence>
<reference evidence="6" key="1">
    <citation type="submission" date="2021-02" db="EMBL/GenBank/DDBJ databases">
        <authorList>
            <person name="Dougan E. K."/>
            <person name="Rhodes N."/>
            <person name="Thang M."/>
            <person name="Chan C."/>
        </authorList>
    </citation>
    <scope>NUCLEOTIDE SEQUENCE</scope>
</reference>
<dbReference type="OrthoDB" id="10253041at2759"/>
<dbReference type="PANTHER" id="PTHR12756">
    <property type="entry name" value="CYTOSOLIC CARBOXYPEPTIDASE"/>
    <property type="match status" value="1"/>
</dbReference>
<dbReference type="SUPFAM" id="SSF53187">
    <property type="entry name" value="Zn-dependent exopeptidases"/>
    <property type="match status" value="1"/>
</dbReference>
<dbReference type="PROSITE" id="PS52035">
    <property type="entry name" value="PEPTIDASE_M14"/>
    <property type="match status" value="1"/>
</dbReference>
<comment type="caution">
    <text evidence="6">The sequence shown here is derived from an EMBL/GenBank/DDBJ whole genome shotgun (WGS) entry which is preliminary data.</text>
</comment>
<feature type="compositionally biased region" description="Low complexity" evidence="4">
    <location>
        <begin position="49"/>
        <end position="59"/>
    </location>
</feature>
<dbReference type="InterPro" id="IPR000834">
    <property type="entry name" value="Peptidase_M14"/>
</dbReference>
<name>A0A813ESP6_POLGL</name>
<feature type="region of interest" description="Disordered" evidence="4">
    <location>
        <begin position="649"/>
        <end position="711"/>
    </location>
</feature>
<comment type="cofactor">
    <cofactor evidence="1">
        <name>Zn(2+)</name>
        <dbReference type="ChEBI" id="CHEBI:29105"/>
    </cofactor>
</comment>
<accession>A0A813ESP6</accession>
<dbReference type="InterPro" id="IPR040626">
    <property type="entry name" value="Pepdidase_M14_N"/>
</dbReference>
<dbReference type="AlphaFoldDB" id="A0A813ESP6"/>
<dbReference type="Pfam" id="PF18027">
    <property type="entry name" value="Pepdidase_M14_N"/>
    <property type="match status" value="1"/>
</dbReference>
<proteinExistence type="inferred from homology"/>
<feature type="active site" description="Proton donor/acceptor" evidence="3">
    <location>
        <position position="556"/>
    </location>
</feature>
<dbReference type="InterPro" id="IPR050821">
    <property type="entry name" value="Cytosolic_carboxypeptidase"/>
</dbReference>
<dbReference type="Gene3D" id="3.40.630.10">
    <property type="entry name" value="Zn peptidases"/>
    <property type="match status" value="1"/>
</dbReference>